<name>A0A364N122_STELY</name>
<dbReference type="Proteomes" id="UP000249619">
    <property type="component" value="Unassembled WGS sequence"/>
</dbReference>
<accession>A0A364N122</accession>
<dbReference type="OrthoDB" id="3681923at2759"/>
<evidence type="ECO:0000313" key="3">
    <source>
        <dbReference type="Proteomes" id="UP000249619"/>
    </source>
</evidence>
<comment type="caution">
    <text evidence="2">The sequence shown here is derived from an EMBL/GenBank/DDBJ whole genome shotgun (WGS) entry which is preliminary data.</text>
</comment>
<keyword evidence="3" id="KW-1185">Reference proteome</keyword>
<proteinExistence type="predicted"/>
<feature type="compositionally biased region" description="Low complexity" evidence="1">
    <location>
        <begin position="153"/>
        <end position="162"/>
    </location>
</feature>
<dbReference type="EMBL" id="QGDH01000080">
    <property type="protein sequence ID" value="RAR08961.1"/>
    <property type="molecule type" value="Genomic_DNA"/>
</dbReference>
<organism evidence="2 3">
    <name type="scientific">Stemphylium lycopersici</name>
    <name type="common">Tomato gray leaf spot disease fungus</name>
    <name type="synonym">Thyrospora lycopersici</name>
    <dbReference type="NCBI Taxonomy" id="183478"/>
    <lineage>
        <taxon>Eukaryota</taxon>
        <taxon>Fungi</taxon>
        <taxon>Dikarya</taxon>
        <taxon>Ascomycota</taxon>
        <taxon>Pezizomycotina</taxon>
        <taxon>Dothideomycetes</taxon>
        <taxon>Pleosporomycetidae</taxon>
        <taxon>Pleosporales</taxon>
        <taxon>Pleosporineae</taxon>
        <taxon>Pleosporaceae</taxon>
        <taxon>Stemphylium</taxon>
    </lineage>
</organism>
<evidence type="ECO:0000313" key="2">
    <source>
        <dbReference type="EMBL" id="RAR08961.1"/>
    </source>
</evidence>
<protein>
    <submittedName>
        <fullName evidence="2">Uncharacterized protein</fullName>
    </submittedName>
</protein>
<reference evidence="3" key="1">
    <citation type="submission" date="2018-05" db="EMBL/GenBank/DDBJ databases">
        <title>Draft genome sequence of Stemphylium lycopersici strain CIDEFI 213.</title>
        <authorList>
            <person name="Medina R."/>
            <person name="Franco M.E.E."/>
            <person name="Lucentini C.G."/>
            <person name="Saparrat M.C.N."/>
            <person name="Balatti P.A."/>
        </authorList>
    </citation>
    <scope>NUCLEOTIDE SEQUENCE [LARGE SCALE GENOMIC DNA]</scope>
    <source>
        <strain evidence="3">CIDEFI 213</strain>
    </source>
</reference>
<evidence type="ECO:0000256" key="1">
    <source>
        <dbReference type="SAM" id="MobiDB-lite"/>
    </source>
</evidence>
<feature type="region of interest" description="Disordered" evidence="1">
    <location>
        <begin position="138"/>
        <end position="170"/>
    </location>
</feature>
<gene>
    <name evidence="2" type="ORF">DDE83_005719</name>
</gene>
<sequence>MTTTIGLPYDDLRPHVLRPKKSFFQRINAANDQLLSHMRSLKTEESTSLGRSRAASVVSLTSPPESEREYFQDATKQTEIDYESPMSSGFLSPPISPAEGSFFPIQQFLTPQDRKSSRELLQGMQSYVHWKQATYESNLNQGRPVSPPQTPQSMCSLSSSRSSRSDMSDEEIDDWLEKPMDAEVHRFRALSASSLERPLSAEEAEPKIHVIAEHPDEDDSEYKVPSAMWRETWCWEPETDEYDTEDSTNGIVSLPRQSESKLLALPHEVLQNIAFQAQAEQTRPFRLSCMKLNPDVVAPLNST</sequence>
<dbReference type="AlphaFoldDB" id="A0A364N122"/>